<keyword evidence="3" id="KW-0804">Transcription</keyword>
<evidence type="ECO:0000313" key="5">
    <source>
        <dbReference type="EMBL" id="QNR24349.1"/>
    </source>
</evidence>
<gene>
    <name evidence="5" type="ORF">H4K34_00500</name>
</gene>
<evidence type="ECO:0000259" key="4">
    <source>
        <dbReference type="PROSITE" id="PS01124"/>
    </source>
</evidence>
<dbReference type="AlphaFoldDB" id="A0A7H0VF51"/>
<sequence length="296" mass="34738">MASLSLREGVQEHLLLERPILQGHLVKDFSDSCLDRNEGYSIKYAYNSHETYWLNGKKFHLAPGESLFINLKYSKAYHFEASKLSRGLCVYYQEEELQDLFQVLKQQKIIDYNFSAFEQIPELRFERGTHLNQKLKSICSDLQDDHHKIDLAGFESILEEMLMEIDWEIIGYNRRLKEFNPSTRQALIRKVMAARRFMINNLHKALKLEDIAKEVAMSPFHFQRQYKKATGNSPTRHLVEWRIARAKELLEEDEHSVLEISTMLAYNDLPTFSKAFKREVGCSPSQWTKKNEVLSV</sequence>
<organism evidence="5 6">
    <name type="scientific">Croceimicrobium hydrocarbonivorans</name>
    <dbReference type="NCBI Taxonomy" id="2761580"/>
    <lineage>
        <taxon>Bacteria</taxon>
        <taxon>Pseudomonadati</taxon>
        <taxon>Bacteroidota</taxon>
        <taxon>Flavobacteriia</taxon>
        <taxon>Flavobacteriales</taxon>
        <taxon>Owenweeksiaceae</taxon>
        <taxon>Croceimicrobium</taxon>
    </lineage>
</organism>
<evidence type="ECO:0000256" key="1">
    <source>
        <dbReference type="ARBA" id="ARBA00023015"/>
    </source>
</evidence>
<dbReference type="Proteomes" id="UP000516305">
    <property type="component" value="Chromosome"/>
</dbReference>
<feature type="domain" description="HTH araC/xylS-type" evidence="4">
    <location>
        <begin position="192"/>
        <end position="290"/>
    </location>
</feature>
<keyword evidence="2" id="KW-0238">DNA-binding</keyword>
<dbReference type="PANTHER" id="PTHR43280">
    <property type="entry name" value="ARAC-FAMILY TRANSCRIPTIONAL REGULATOR"/>
    <property type="match status" value="1"/>
</dbReference>
<dbReference type="RefSeq" id="WP_210758876.1">
    <property type="nucleotide sequence ID" value="NZ_CP060139.1"/>
</dbReference>
<dbReference type="SUPFAM" id="SSF46689">
    <property type="entry name" value="Homeodomain-like"/>
    <property type="match status" value="2"/>
</dbReference>
<evidence type="ECO:0000256" key="3">
    <source>
        <dbReference type="ARBA" id="ARBA00023163"/>
    </source>
</evidence>
<dbReference type="EMBL" id="CP060139">
    <property type="protein sequence ID" value="QNR24349.1"/>
    <property type="molecule type" value="Genomic_DNA"/>
</dbReference>
<evidence type="ECO:0000256" key="2">
    <source>
        <dbReference type="ARBA" id="ARBA00023125"/>
    </source>
</evidence>
<keyword evidence="1" id="KW-0805">Transcription regulation</keyword>
<dbReference type="GO" id="GO:0003700">
    <property type="term" value="F:DNA-binding transcription factor activity"/>
    <property type="evidence" value="ECO:0007669"/>
    <property type="project" value="InterPro"/>
</dbReference>
<protein>
    <submittedName>
        <fullName evidence="5">Helix-turn-helix transcriptional regulator</fullName>
    </submittedName>
</protein>
<dbReference type="InterPro" id="IPR009057">
    <property type="entry name" value="Homeodomain-like_sf"/>
</dbReference>
<reference evidence="5 6" key="1">
    <citation type="submission" date="2020-08" db="EMBL/GenBank/DDBJ databases">
        <title>Croceimicrobium hydrocarbonivorans gen. nov., sp. nov., a novel marine bacterium isolated from a bacterial consortium that degrades polyethylene terephthalate.</title>
        <authorList>
            <person name="Liu R."/>
        </authorList>
    </citation>
    <scope>NUCLEOTIDE SEQUENCE [LARGE SCALE GENOMIC DNA]</scope>
    <source>
        <strain evidence="5 6">A20-9</strain>
    </source>
</reference>
<keyword evidence="6" id="KW-1185">Reference proteome</keyword>
<dbReference type="PROSITE" id="PS00041">
    <property type="entry name" value="HTH_ARAC_FAMILY_1"/>
    <property type="match status" value="1"/>
</dbReference>
<name>A0A7H0VF51_9FLAO</name>
<accession>A0A7H0VF51</accession>
<dbReference type="GO" id="GO:0043565">
    <property type="term" value="F:sequence-specific DNA binding"/>
    <property type="evidence" value="ECO:0007669"/>
    <property type="project" value="InterPro"/>
</dbReference>
<dbReference type="PROSITE" id="PS01124">
    <property type="entry name" value="HTH_ARAC_FAMILY_2"/>
    <property type="match status" value="1"/>
</dbReference>
<dbReference type="Gene3D" id="1.10.10.60">
    <property type="entry name" value="Homeodomain-like"/>
    <property type="match status" value="2"/>
</dbReference>
<evidence type="ECO:0000313" key="6">
    <source>
        <dbReference type="Proteomes" id="UP000516305"/>
    </source>
</evidence>
<proteinExistence type="predicted"/>
<dbReference type="KEGG" id="chyd:H4K34_00500"/>
<dbReference type="Pfam" id="PF12833">
    <property type="entry name" value="HTH_18"/>
    <property type="match status" value="1"/>
</dbReference>
<dbReference type="SMART" id="SM00342">
    <property type="entry name" value="HTH_ARAC"/>
    <property type="match status" value="1"/>
</dbReference>
<dbReference type="InterPro" id="IPR018060">
    <property type="entry name" value="HTH_AraC"/>
</dbReference>
<dbReference type="InterPro" id="IPR018062">
    <property type="entry name" value="HTH_AraC-typ_CS"/>
</dbReference>
<dbReference type="PANTHER" id="PTHR43280:SF28">
    <property type="entry name" value="HTH-TYPE TRANSCRIPTIONAL ACTIVATOR RHAS"/>
    <property type="match status" value="1"/>
</dbReference>